<gene>
    <name evidence="1" type="ORF">GCM10008985_35010</name>
    <name evidence="2" type="ORF">MUK72_08950</name>
</gene>
<reference evidence="2" key="2">
    <citation type="submission" date="2022-04" db="EMBL/GenBank/DDBJ databases">
        <title>Sequencing and genomic assembly of Halococcus dombrowskii.</title>
        <authorList>
            <person name="Lim S.W."/>
            <person name="MacLea K.S."/>
        </authorList>
    </citation>
    <scope>NUCLEOTIDE SEQUENCE</scope>
    <source>
        <strain evidence="2">H4</strain>
    </source>
</reference>
<protein>
    <submittedName>
        <fullName evidence="1">Uncharacterized protein</fullName>
    </submittedName>
</protein>
<dbReference type="Proteomes" id="UP001500962">
    <property type="component" value="Unassembled WGS sequence"/>
</dbReference>
<dbReference type="GeneID" id="71761972"/>
<dbReference type="RefSeq" id="WP_244699176.1">
    <property type="nucleotide sequence ID" value="NZ_BAAADN010000085.1"/>
</dbReference>
<dbReference type="Proteomes" id="UP000830542">
    <property type="component" value="Chromosome"/>
</dbReference>
<proteinExistence type="predicted"/>
<reference evidence="1" key="3">
    <citation type="submission" date="2023-12" db="EMBL/GenBank/DDBJ databases">
        <authorList>
            <person name="Sun Q."/>
            <person name="Inoue M."/>
        </authorList>
    </citation>
    <scope>NUCLEOTIDE SEQUENCE</scope>
    <source>
        <strain evidence="1">JCM 12289</strain>
    </source>
</reference>
<evidence type="ECO:0000313" key="3">
    <source>
        <dbReference type="Proteomes" id="UP000830542"/>
    </source>
</evidence>
<sequence>MAETESAVETFLDRADAVFEDYENGYVDPDAALSTLESHVDTLREERES</sequence>
<evidence type="ECO:0000313" key="2">
    <source>
        <dbReference type="EMBL" id="UOO94098.1"/>
    </source>
</evidence>
<accession>A0AAV3SLQ6</accession>
<evidence type="ECO:0000313" key="4">
    <source>
        <dbReference type="Proteomes" id="UP001500962"/>
    </source>
</evidence>
<dbReference type="EMBL" id="BAAADN010000085">
    <property type="protein sequence ID" value="GAA0475680.1"/>
    <property type="molecule type" value="Genomic_DNA"/>
</dbReference>
<dbReference type="EMBL" id="CP095005">
    <property type="protein sequence ID" value="UOO94098.1"/>
    <property type="molecule type" value="Genomic_DNA"/>
</dbReference>
<dbReference type="KEGG" id="hdo:MUK72_08950"/>
<reference evidence="1" key="1">
    <citation type="journal article" date="2014" name="Int. J. Syst. Evol. Microbiol.">
        <title>Complete genome sequence of Corynebacterium casei LMG S-19264T (=DSM 44701T), isolated from a smear-ripened cheese.</title>
        <authorList>
            <consortium name="US DOE Joint Genome Institute (JGI-PGF)"/>
            <person name="Walter F."/>
            <person name="Albersmeier A."/>
            <person name="Kalinowski J."/>
            <person name="Ruckert C."/>
        </authorList>
    </citation>
    <scope>NUCLEOTIDE SEQUENCE</scope>
    <source>
        <strain evidence="1">JCM 12289</strain>
    </source>
</reference>
<keyword evidence="3" id="KW-1185">Reference proteome</keyword>
<dbReference type="AlphaFoldDB" id="A0AAV3SLQ6"/>
<organism evidence="1 4">
    <name type="scientific">Halococcus dombrowskii</name>
    <dbReference type="NCBI Taxonomy" id="179637"/>
    <lineage>
        <taxon>Archaea</taxon>
        <taxon>Methanobacteriati</taxon>
        <taxon>Methanobacteriota</taxon>
        <taxon>Stenosarchaea group</taxon>
        <taxon>Halobacteria</taxon>
        <taxon>Halobacteriales</taxon>
        <taxon>Halococcaceae</taxon>
        <taxon>Halococcus</taxon>
    </lineage>
</organism>
<name>A0AAV3SLQ6_HALDO</name>
<evidence type="ECO:0000313" key="1">
    <source>
        <dbReference type="EMBL" id="GAA0475680.1"/>
    </source>
</evidence>